<reference evidence="3 4" key="1">
    <citation type="journal article" date="2014" name="Nat. Commun.">
        <title>Klebsormidium flaccidum genome reveals primary factors for plant terrestrial adaptation.</title>
        <authorList>
            <person name="Hori K."/>
            <person name="Maruyama F."/>
            <person name="Fujisawa T."/>
            <person name="Togashi T."/>
            <person name="Yamamoto N."/>
            <person name="Seo M."/>
            <person name="Sato S."/>
            <person name="Yamada T."/>
            <person name="Mori H."/>
            <person name="Tajima N."/>
            <person name="Moriyama T."/>
            <person name="Ikeuchi M."/>
            <person name="Watanabe M."/>
            <person name="Wada H."/>
            <person name="Kobayashi K."/>
            <person name="Saito M."/>
            <person name="Masuda T."/>
            <person name="Sasaki-Sekimoto Y."/>
            <person name="Mashiguchi K."/>
            <person name="Awai K."/>
            <person name="Shimojima M."/>
            <person name="Masuda S."/>
            <person name="Iwai M."/>
            <person name="Nobusawa T."/>
            <person name="Narise T."/>
            <person name="Kondo S."/>
            <person name="Saito H."/>
            <person name="Sato R."/>
            <person name="Murakawa M."/>
            <person name="Ihara Y."/>
            <person name="Oshima-Yamada Y."/>
            <person name="Ohtaka K."/>
            <person name="Satoh M."/>
            <person name="Sonobe K."/>
            <person name="Ishii M."/>
            <person name="Ohtani R."/>
            <person name="Kanamori-Sato M."/>
            <person name="Honoki R."/>
            <person name="Miyazaki D."/>
            <person name="Mochizuki H."/>
            <person name="Umetsu J."/>
            <person name="Higashi K."/>
            <person name="Shibata D."/>
            <person name="Kamiya Y."/>
            <person name="Sato N."/>
            <person name="Nakamura Y."/>
            <person name="Tabata S."/>
            <person name="Ida S."/>
            <person name="Kurokawa K."/>
            <person name="Ohta H."/>
        </authorList>
    </citation>
    <scope>NUCLEOTIDE SEQUENCE [LARGE SCALE GENOMIC DNA]</scope>
    <source>
        <strain evidence="3 4">NIES-2285</strain>
    </source>
</reference>
<keyword evidence="1" id="KW-0503">Monooxygenase</keyword>
<dbReference type="PANTHER" id="PTHR46028">
    <property type="entry name" value="KYNURENINE 3-MONOOXYGENASE"/>
    <property type="match status" value="1"/>
</dbReference>
<name>A0A1Y1IAY7_KLENI</name>
<accession>A0A1Y1IAY7</accession>
<dbReference type="PRINTS" id="PR00420">
    <property type="entry name" value="RNGMNOXGNASE"/>
</dbReference>
<keyword evidence="4" id="KW-1185">Reference proteome</keyword>
<dbReference type="Pfam" id="PF01494">
    <property type="entry name" value="FAD_binding_3"/>
    <property type="match status" value="1"/>
</dbReference>
<dbReference type="InterPro" id="IPR002938">
    <property type="entry name" value="FAD-bd"/>
</dbReference>
<dbReference type="EMBL" id="DF237247">
    <property type="protein sequence ID" value="GAQ86589.1"/>
    <property type="molecule type" value="Genomic_DNA"/>
</dbReference>
<feature type="domain" description="FAD-binding" evidence="2">
    <location>
        <begin position="43"/>
        <end position="170"/>
    </location>
</feature>
<dbReference type="GO" id="GO:0071949">
    <property type="term" value="F:FAD binding"/>
    <property type="evidence" value="ECO:0007669"/>
    <property type="project" value="InterPro"/>
</dbReference>
<evidence type="ECO:0000256" key="1">
    <source>
        <dbReference type="ARBA" id="ARBA00023033"/>
    </source>
</evidence>
<protein>
    <recommendedName>
        <fullName evidence="2">FAD-binding domain-containing protein</fullName>
    </recommendedName>
</protein>
<keyword evidence="1" id="KW-0560">Oxidoreductase</keyword>
<dbReference type="SUPFAM" id="SSF51905">
    <property type="entry name" value="FAD/NAD(P)-binding domain"/>
    <property type="match status" value="1"/>
</dbReference>
<proteinExistence type="predicted"/>
<evidence type="ECO:0000313" key="3">
    <source>
        <dbReference type="EMBL" id="GAQ86589.1"/>
    </source>
</evidence>
<evidence type="ECO:0000259" key="2">
    <source>
        <dbReference type="Pfam" id="PF01494"/>
    </source>
</evidence>
<organism evidence="3 4">
    <name type="scientific">Klebsormidium nitens</name>
    <name type="common">Green alga</name>
    <name type="synonym">Ulothrix nitens</name>
    <dbReference type="NCBI Taxonomy" id="105231"/>
    <lineage>
        <taxon>Eukaryota</taxon>
        <taxon>Viridiplantae</taxon>
        <taxon>Streptophyta</taxon>
        <taxon>Klebsormidiophyceae</taxon>
        <taxon>Klebsormidiales</taxon>
        <taxon>Klebsormidiaceae</taxon>
        <taxon>Klebsormidium</taxon>
    </lineage>
</organism>
<dbReference type="GO" id="GO:0070189">
    <property type="term" value="P:kynurenine metabolic process"/>
    <property type="evidence" value="ECO:0000318"/>
    <property type="project" value="GO_Central"/>
</dbReference>
<dbReference type="Proteomes" id="UP000054558">
    <property type="component" value="Unassembled WGS sequence"/>
</dbReference>
<dbReference type="PANTHER" id="PTHR46028:SF5">
    <property type="entry name" value="KYNURENINE 3-MONOOXYGENASE"/>
    <property type="match status" value="1"/>
</dbReference>
<dbReference type="Gene3D" id="3.50.50.60">
    <property type="entry name" value="FAD/NAD(P)-binding domain"/>
    <property type="match status" value="1"/>
</dbReference>
<dbReference type="AlphaFoldDB" id="A0A1Y1IAY7"/>
<gene>
    <name evidence="3" type="ORF">KFL_002980120</name>
</gene>
<sequence length="370" mass="41128">MQHLPSFEYEQKDLGTDWVVANIPVPPKVRHDVVIVIGYRKKGLHGIMLPSPIPDPEHSSMSFILKWPTGTFPAEWHAQQTPRDAKRFLEETFPWLEVPEDAAARLKAQRPARGFELKCSQYHDPRGQAVLIGDAAHCSGPNLGQGCNIGMQDAAALAQLLADMVKTRATPFSFDPLRTVKDAGRSRTSAAARGHGGAGVSTWRNRGNYRACWSASPALRVPEGHALSCFNFVPVAFRLLFRPPEPESCSLQEEPGQLPGVLERYSALRVPEGHALVDLSESQNAASDFLYAMSSVRTIVQSTLHKWVPWLVSNSIFGLGVSPMPLTSIYQRHKAWVDRTVESNRRHRLSRTIGSTQDERREGLPFLKLS</sequence>
<dbReference type="GO" id="GO:0004502">
    <property type="term" value="F:kynurenine 3-monooxygenase activity"/>
    <property type="evidence" value="ECO:0000318"/>
    <property type="project" value="GO_Central"/>
</dbReference>
<evidence type="ECO:0000313" key="4">
    <source>
        <dbReference type="Proteomes" id="UP000054558"/>
    </source>
</evidence>
<dbReference type="STRING" id="105231.A0A1Y1IAY7"/>
<dbReference type="InterPro" id="IPR036188">
    <property type="entry name" value="FAD/NAD-bd_sf"/>
</dbReference>
<dbReference type="OrthoDB" id="10053569at2759"/>